<dbReference type="Gene3D" id="3.30.1360.40">
    <property type="match status" value="1"/>
</dbReference>
<evidence type="ECO:0000313" key="9">
    <source>
        <dbReference type="Proteomes" id="UP000308528"/>
    </source>
</evidence>
<name>A0A4S4NIB7_9BACT</name>
<evidence type="ECO:0000259" key="7">
    <source>
        <dbReference type="Pfam" id="PF01765"/>
    </source>
</evidence>
<dbReference type="InterPro" id="IPR036191">
    <property type="entry name" value="RRF_sf"/>
</dbReference>
<comment type="function">
    <text evidence="5 6">Responsible for the release of ribosomes from messenger RNA at the termination of protein biosynthesis. May increase the efficiency of translation by recycling ribosomes from one round of translation to another.</text>
</comment>
<keyword evidence="9" id="KW-1185">Reference proteome</keyword>
<feature type="domain" description="Ribosome recycling factor" evidence="7">
    <location>
        <begin position="23"/>
        <end position="185"/>
    </location>
</feature>
<proteinExistence type="inferred from homology"/>
<organism evidence="8 9">
    <name type="scientific">Neolewinella litorea</name>
    <dbReference type="NCBI Taxonomy" id="2562452"/>
    <lineage>
        <taxon>Bacteria</taxon>
        <taxon>Pseudomonadati</taxon>
        <taxon>Bacteroidota</taxon>
        <taxon>Saprospiria</taxon>
        <taxon>Saprospirales</taxon>
        <taxon>Lewinellaceae</taxon>
        <taxon>Neolewinella</taxon>
    </lineage>
</organism>
<dbReference type="NCBIfam" id="TIGR00496">
    <property type="entry name" value="frr"/>
    <property type="match status" value="1"/>
</dbReference>
<gene>
    <name evidence="6" type="primary">frr</name>
    <name evidence="8" type="ORF">E4021_13035</name>
</gene>
<dbReference type="Pfam" id="PF01765">
    <property type="entry name" value="RRF"/>
    <property type="match status" value="1"/>
</dbReference>
<dbReference type="OrthoDB" id="9804006at2"/>
<evidence type="ECO:0000256" key="3">
    <source>
        <dbReference type="ARBA" id="ARBA00022490"/>
    </source>
</evidence>
<keyword evidence="4 6" id="KW-0648">Protein biosynthesis</keyword>
<dbReference type="EMBL" id="SRSF01000005">
    <property type="protein sequence ID" value="THH37951.1"/>
    <property type="molecule type" value="Genomic_DNA"/>
</dbReference>
<evidence type="ECO:0000256" key="6">
    <source>
        <dbReference type="HAMAP-Rule" id="MF_00040"/>
    </source>
</evidence>
<comment type="caution">
    <text evidence="8">The sequence shown here is derived from an EMBL/GenBank/DDBJ whole genome shotgun (WGS) entry which is preliminary data.</text>
</comment>
<comment type="similarity">
    <text evidence="2 6">Belongs to the RRF family.</text>
</comment>
<dbReference type="GO" id="GO:0043023">
    <property type="term" value="F:ribosomal large subunit binding"/>
    <property type="evidence" value="ECO:0007669"/>
    <property type="project" value="TreeGrafter"/>
</dbReference>
<dbReference type="GO" id="GO:0005737">
    <property type="term" value="C:cytoplasm"/>
    <property type="evidence" value="ECO:0007669"/>
    <property type="project" value="UniProtKB-SubCell"/>
</dbReference>
<comment type="subcellular location">
    <subcellularLocation>
        <location evidence="1 6">Cytoplasm</location>
    </subcellularLocation>
</comment>
<evidence type="ECO:0000256" key="4">
    <source>
        <dbReference type="ARBA" id="ARBA00022917"/>
    </source>
</evidence>
<dbReference type="SUPFAM" id="SSF55194">
    <property type="entry name" value="Ribosome recycling factor, RRF"/>
    <property type="match status" value="1"/>
</dbReference>
<dbReference type="InterPro" id="IPR002661">
    <property type="entry name" value="Ribosome_recyc_fac"/>
</dbReference>
<protein>
    <recommendedName>
        <fullName evidence="6">Ribosome-recycling factor</fullName>
        <shortName evidence="6">RRF</shortName>
    </recommendedName>
    <alternativeName>
        <fullName evidence="6">Ribosome-releasing factor</fullName>
    </alternativeName>
</protein>
<dbReference type="Proteomes" id="UP000308528">
    <property type="component" value="Unassembled WGS sequence"/>
</dbReference>
<dbReference type="RefSeq" id="WP_136459798.1">
    <property type="nucleotide sequence ID" value="NZ_SRSF01000005.1"/>
</dbReference>
<dbReference type="FunFam" id="3.30.1360.40:FF:000001">
    <property type="entry name" value="Ribosome-recycling factor"/>
    <property type="match status" value="1"/>
</dbReference>
<dbReference type="HAMAP" id="MF_00040">
    <property type="entry name" value="RRF"/>
    <property type="match status" value="1"/>
</dbReference>
<dbReference type="InterPro" id="IPR023584">
    <property type="entry name" value="Ribosome_recyc_fac_dom"/>
</dbReference>
<keyword evidence="3 6" id="KW-0963">Cytoplasm</keyword>
<dbReference type="Gene3D" id="1.10.132.20">
    <property type="entry name" value="Ribosome-recycling factor"/>
    <property type="match status" value="1"/>
</dbReference>
<dbReference type="CDD" id="cd00520">
    <property type="entry name" value="RRF"/>
    <property type="match status" value="1"/>
</dbReference>
<dbReference type="PANTHER" id="PTHR20982">
    <property type="entry name" value="RIBOSOME RECYCLING FACTOR"/>
    <property type="match status" value="1"/>
</dbReference>
<evidence type="ECO:0000256" key="5">
    <source>
        <dbReference type="ARBA" id="ARBA00025050"/>
    </source>
</evidence>
<dbReference type="AlphaFoldDB" id="A0A4S4NIB7"/>
<evidence type="ECO:0000313" key="8">
    <source>
        <dbReference type="EMBL" id="THH37951.1"/>
    </source>
</evidence>
<dbReference type="FunFam" id="1.10.132.20:FF:000001">
    <property type="entry name" value="Ribosome-recycling factor"/>
    <property type="match status" value="1"/>
</dbReference>
<dbReference type="GO" id="GO:0006415">
    <property type="term" value="P:translational termination"/>
    <property type="evidence" value="ECO:0007669"/>
    <property type="project" value="UniProtKB-UniRule"/>
</dbReference>
<sequence length="187" mass="21226">MEDLLSDQLEETKMLMEEGVEHLERELVKVRTGKASPAMLHGIMVSYYGVPTPISQTANVSTADSRTLTIQPFDKSNLPNIEKAIFEANLGVTPQNDGQLIRINIPPLTEERRRQLAKVVKSEGEEAKVSIRNARRDAMDSIRKEVKNGYPEDAGKRMEEKVQGWTDSYIKKIEEIVENKEREVMTL</sequence>
<dbReference type="PANTHER" id="PTHR20982:SF3">
    <property type="entry name" value="MITOCHONDRIAL RIBOSOME RECYCLING FACTOR PSEUDO 1"/>
    <property type="match status" value="1"/>
</dbReference>
<evidence type="ECO:0000256" key="2">
    <source>
        <dbReference type="ARBA" id="ARBA00005912"/>
    </source>
</evidence>
<accession>A0A4S4NIB7</accession>
<evidence type="ECO:0000256" key="1">
    <source>
        <dbReference type="ARBA" id="ARBA00004496"/>
    </source>
</evidence>
<reference evidence="8 9" key="1">
    <citation type="submission" date="2019-04" db="EMBL/GenBank/DDBJ databases">
        <title>Lewinella litorea sp. nov., isolated from a marine sand.</title>
        <authorList>
            <person name="Yoon J.-H."/>
        </authorList>
    </citation>
    <scope>NUCLEOTIDE SEQUENCE [LARGE SCALE GENOMIC DNA]</scope>
    <source>
        <strain evidence="8 9">HSMS-39</strain>
    </source>
</reference>